<organism evidence="1 2">
    <name type="scientific">Eubacterium callanderi</name>
    <dbReference type="NCBI Taxonomy" id="53442"/>
    <lineage>
        <taxon>Bacteria</taxon>
        <taxon>Bacillati</taxon>
        <taxon>Bacillota</taxon>
        <taxon>Clostridia</taxon>
        <taxon>Eubacteriales</taxon>
        <taxon>Eubacteriaceae</taxon>
        <taxon>Eubacterium</taxon>
    </lineage>
</organism>
<proteinExistence type="predicted"/>
<comment type="caution">
    <text evidence="1">The sequence shown here is derived from an EMBL/GenBank/DDBJ whole genome shotgun (WGS) entry which is preliminary data.</text>
</comment>
<dbReference type="RefSeq" id="WP_180492908.1">
    <property type="nucleotide sequence ID" value="NZ_JACCKS010000003.1"/>
</dbReference>
<dbReference type="AlphaFoldDB" id="A0A853JKM6"/>
<reference evidence="1 2" key="1">
    <citation type="submission" date="2020-07" db="EMBL/GenBank/DDBJ databases">
        <title>Organ Donor 1.</title>
        <authorList>
            <person name="Marsh A.J."/>
            <person name="Azcarate-Peril M.A."/>
        </authorList>
    </citation>
    <scope>NUCLEOTIDE SEQUENCE [LARGE SCALE GENOMIC DNA]</scope>
    <source>
        <strain evidence="1 2">AMC0717</strain>
    </source>
</reference>
<gene>
    <name evidence="1" type="ORF">H0N91_03155</name>
</gene>
<protein>
    <submittedName>
        <fullName evidence="1">Uncharacterized protein</fullName>
    </submittedName>
</protein>
<evidence type="ECO:0000313" key="1">
    <source>
        <dbReference type="EMBL" id="NZA37164.1"/>
    </source>
</evidence>
<sequence>MKNKGCAFEIKGGGTSRYFASPAVTGFADFVRFLYENRGDAGHAPRPIHKRIPQVILLSEADWQSMANEIAPGYDCILIIDIAENQVWVNEDTGAGMAIYCFPFLAVMEVAASGAADPWKTLLTKYPSARMV</sequence>
<evidence type="ECO:0000313" key="2">
    <source>
        <dbReference type="Proteomes" id="UP000586254"/>
    </source>
</evidence>
<name>A0A853JKM6_9FIRM</name>
<accession>A0A853JKM6</accession>
<dbReference type="Proteomes" id="UP000586254">
    <property type="component" value="Unassembled WGS sequence"/>
</dbReference>
<dbReference type="EMBL" id="JACCKS010000003">
    <property type="protein sequence ID" value="NZA37164.1"/>
    <property type="molecule type" value="Genomic_DNA"/>
</dbReference>